<accession>A0ABV3QYI6</accession>
<evidence type="ECO:0000313" key="10">
    <source>
        <dbReference type="EMBL" id="MEW9806081.1"/>
    </source>
</evidence>
<dbReference type="PANTHER" id="PTHR30614">
    <property type="entry name" value="MEMBRANE COMPONENT OF AMINO ACID ABC TRANSPORTER"/>
    <property type="match status" value="1"/>
</dbReference>
<protein>
    <submittedName>
        <fullName evidence="10">ABC transporter permease subunit</fullName>
    </submittedName>
</protein>
<dbReference type="RefSeq" id="WP_367723157.1">
    <property type="nucleotide sequence ID" value="NZ_JBFOCI010000002.1"/>
</dbReference>
<dbReference type="Proteomes" id="UP001556196">
    <property type="component" value="Unassembled WGS sequence"/>
</dbReference>
<keyword evidence="7 8" id="KW-0472">Membrane</keyword>
<dbReference type="InterPro" id="IPR000515">
    <property type="entry name" value="MetI-like"/>
</dbReference>
<evidence type="ECO:0000256" key="3">
    <source>
        <dbReference type="ARBA" id="ARBA00022448"/>
    </source>
</evidence>
<keyword evidence="6 8" id="KW-1133">Transmembrane helix</keyword>
<keyword evidence="3 8" id="KW-0813">Transport</keyword>
<evidence type="ECO:0000256" key="5">
    <source>
        <dbReference type="ARBA" id="ARBA00022692"/>
    </source>
</evidence>
<dbReference type="Gene3D" id="1.10.3720.10">
    <property type="entry name" value="MetI-like"/>
    <property type="match status" value="2"/>
</dbReference>
<dbReference type="EMBL" id="JBFOCI010000002">
    <property type="protein sequence ID" value="MEW9806081.1"/>
    <property type="molecule type" value="Genomic_DNA"/>
</dbReference>
<sequence length="662" mass="71258">MHSAVGLRSRSMAIAPAIAILVLIAWWANASGLIDRSIEILGQRAGFQIPESLFPVSAGEPLFWTLLAGLTNTVHVALMATILSVILGLVLAMLRLSSFPGFRFAAGLVIEPIRNTPVVLQLFLWYGLLINNLPAARDAIEILPSVFLSNRGLFLPGFSDGGLSVPELVGFNFKGGISVSPELTTLVFGLTLFHASYLAEIFRAGIMSVPRGQVDAAQALGLRFFQRMRLVVLPQALGFIIPPATNQFLALVKNSSLAVAIGFPDLVGVVNTLINLSGNAVLGTLIVVIVFLALNFVLSGGLALYHRHRVRKGNPTLAVSLSAPEKATWGDWVATPFRRIATFVLALVGAWLLFSLVRWGILDAVWSGTAEACHAASGACWAVITEKYRLMLLGPYPAGEGWRPVLATAVLILGLVSTAKLIRTVPFRAAGSAVAAVAIWYWLMGGGPSLTPVALTQWGGLPLTIALAVLTVFLSVPIGLALALARMSKNGLLRQTAYLIIDIFRSVPQIFLLFAIAILLPYVLPDGWQIDKFWRALFALTMITSAYMAEVFRAGIMSVPGGQSEAARSLGLGPVRTFILVVLPQAVRISWPAIINTFVGAIKDTSLVFIVGLLDILAATKAAVADPVWRLFSLEGYCFTAAIYFVICYGLVAYTRRFERLR</sequence>
<dbReference type="PROSITE" id="PS50928">
    <property type="entry name" value="ABC_TM1"/>
    <property type="match status" value="2"/>
</dbReference>
<feature type="transmembrane region" description="Helical" evidence="8">
    <location>
        <begin position="463"/>
        <end position="485"/>
    </location>
</feature>
<dbReference type="CDD" id="cd06261">
    <property type="entry name" value="TM_PBP2"/>
    <property type="match status" value="2"/>
</dbReference>
<feature type="transmembrane region" description="Helical" evidence="8">
    <location>
        <begin position="497"/>
        <end position="524"/>
    </location>
</feature>
<feature type="transmembrane region" description="Helical" evidence="8">
    <location>
        <begin position="605"/>
        <end position="624"/>
    </location>
</feature>
<evidence type="ECO:0000256" key="2">
    <source>
        <dbReference type="ARBA" id="ARBA00010072"/>
    </source>
</evidence>
<keyword evidence="5 8" id="KW-0812">Transmembrane</keyword>
<organism evidence="10 11">
    <name type="scientific">Mesorhizobium marinum</name>
    <dbReference type="NCBI Taxonomy" id="3228790"/>
    <lineage>
        <taxon>Bacteria</taxon>
        <taxon>Pseudomonadati</taxon>
        <taxon>Pseudomonadota</taxon>
        <taxon>Alphaproteobacteria</taxon>
        <taxon>Hyphomicrobiales</taxon>
        <taxon>Phyllobacteriaceae</taxon>
        <taxon>Mesorhizobium</taxon>
    </lineage>
</organism>
<feature type="transmembrane region" description="Helical" evidence="8">
    <location>
        <begin position="425"/>
        <end position="443"/>
    </location>
</feature>
<dbReference type="PANTHER" id="PTHR30614:SF41">
    <property type="entry name" value="INNER MEMBRANE AMINO-ACID ABC TRANSPORTER PERMEASE PROTEIN YHDY"/>
    <property type="match status" value="1"/>
</dbReference>
<feature type="domain" description="ABC transmembrane type-1" evidence="9">
    <location>
        <begin position="461"/>
        <end position="655"/>
    </location>
</feature>
<proteinExistence type="inferred from homology"/>
<evidence type="ECO:0000256" key="1">
    <source>
        <dbReference type="ARBA" id="ARBA00004429"/>
    </source>
</evidence>
<evidence type="ECO:0000256" key="8">
    <source>
        <dbReference type="RuleBase" id="RU363032"/>
    </source>
</evidence>
<comment type="caution">
    <text evidence="10">The sequence shown here is derived from an EMBL/GenBank/DDBJ whole genome shotgun (WGS) entry which is preliminary data.</text>
</comment>
<evidence type="ECO:0000256" key="7">
    <source>
        <dbReference type="ARBA" id="ARBA00023136"/>
    </source>
</evidence>
<comment type="subcellular location">
    <subcellularLocation>
        <location evidence="1">Cell inner membrane</location>
        <topology evidence="1">Multi-pass membrane protein</topology>
    </subcellularLocation>
    <subcellularLocation>
        <location evidence="8">Cell membrane</location>
        <topology evidence="8">Multi-pass membrane protein</topology>
    </subcellularLocation>
</comment>
<name>A0ABV3QYI6_9HYPH</name>
<dbReference type="InterPro" id="IPR035906">
    <property type="entry name" value="MetI-like_sf"/>
</dbReference>
<gene>
    <name evidence="10" type="ORF">ABUE31_08815</name>
</gene>
<dbReference type="InterPro" id="IPR010065">
    <property type="entry name" value="AA_ABC_transptr_permease_3TM"/>
</dbReference>
<feature type="transmembrane region" description="Helical" evidence="8">
    <location>
        <begin position="636"/>
        <end position="654"/>
    </location>
</feature>
<feature type="transmembrane region" description="Helical" evidence="8">
    <location>
        <begin position="74"/>
        <end position="94"/>
    </location>
</feature>
<feature type="transmembrane region" description="Helical" evidence="8">
    <location>
        <begin position="340"/>
        <end position="361"/>
    </location>
</feature>
<evidence type="ECO:0000256" key="6">
    <source>
        <dbReference type="ARBA" id="ARBA00022989"/>
    </source>
</evidence>
<keyword evidence="11" id="KW-1185">Reference proteome</keyword>
<dbReference type="InterPro" id="IPR043429">
    <property type="entry name" value="ArtM/GltK/GlnP/TcyL/YhdX-like"/>
</dbReference>
<evidence type="ECO:0000256" key="4">
    <source>
        <dbReference type="ARBA" id="ARBA00022475"/>
    </source>
</evidence>
<comment type="similarity">
    <text evidence="2">Belongs to the binding-protein-dependent transport system permease family. HisMQ subfamily.</text>
</comment>
<feature type="transmembrane region" description="Helical" evidence="8">
    <location>
        <begin position="536"/>
        <end position="556"/>
    </location>
</feature>
<feature type="domain" description="ABC transmembrane type-1" evidence="9">
    <location>
        <begin position="70"/>
        <end position="298"/>
    </location>
</feature>
<dbReference type="Pfam" id="PF00528">
    <property type="entry name" value="BPD_transp_1"/>
    <property type="match status" value="2"/>
</dbReference>
<keyword evidence="4" id="KW-1003">Cell membrane</keyword>
<dbReference type="SUPFAM" id="SSF161098">
    <property type="entry name" value="MetI-like"/>
    <property type="match status" value="2"/>
</dbReference>
<feature type="transmembrane region" description="Helical" evidence="8">
    <location>
        <begin position="401"/>
        <end position="418"/>
    </location>
</feature>
<feature type="transmembrane region" description="Helical" evidence="8">
    <location>
        <begin position="12"/>
        <end position="28"/>
    </location>
</feature>
<evidence type="ECO:0000313" key="11">
    <source>
        <dbReference type="Proteomes" id="UP001556196"/>
    </source>
</evidence>
<feature type="transmembrane region" description="Helical" evidence="8">
    <location>
        <begin position="280"/>
        <end position="305"/>
    </location>
</feature>
<evidence type="ECO:0000259" key="9">
    <source>
        <dbReference type="PROSITE" id="PS50928"/>
    </source>
</evidence>
<reference evidence="10 11" key="1">
    <citation type="submission" date="2024-06" db="EMBL/GenBank/DDBJ databases">
        <authorList>
            <person name="Tuo L."/>
        </authorList>
    </citation>
    <scope>NUCLEOTIDE SEQUENCE [LARGE SCALE GENOMIC DNA]</scope>
    <source>
        <strain evidence="10 11">ZMM04-5</strain>
    </source>
</reference>
<dbReference type="NCBIfam" id="TIGR01726">
    <property type="entry name" value="HEQRo_perm_3TM"/>
    <property type="match status" value="1"/>
</dbReference>